<protein>
    <recommendedName>
        <fullName evidence="2">GED domain-containing protein</fullName>
    </recommendedName>
</protein>
<feature type="compositionally biased region" description="Basic residues" evidence="1">
    <location>
        <begin position="174"/>
        <end position="184"/>
    </location>
</feature>
<organism evidence="3 4">
    <name type="scientific">Dendryphion nanum</name>
    <dbReference type="NCBI Taxonomy" id="256645"/>
    <lineage>
        <taxon>Eukaryota</taxon>
        <taxon>Fungi</taxon>
        <taxon>Dikarya</taxon>
        <taxon>Ascomycota</taxon>
        <taxon>Pezizomycotina</taxon>
        <taxon>Dothideomycetes</taxon>
        <taxon>Pleosporomycetidae</taxon>
        <taxon>Pleosporales</taxon>
        <taxon>Torulaceae</taxon>
        <taxon>Dendryphion</taxon>
    </lineage>
</organism>
<feature type="domain" description="GED" evidence="2">
    <location>
        <begin position="6"/>
        <end position="97"/>
    </location>
</feature>
<feature type="region of interest" description="Disordered" evidence="1">
    <location>
        <begin position="103"/>
        <end position="184"/>
    </location>
</feature>
<dbReference type="InterPro" id="IPR020850">
    <property type="entry name" value="GED_dom"/>
</dbReference>
<name>A0A9P9D3A3_9PLEO</name>
<reference evidence="3" key="1">
    <citation type="journal article" date="2021" name="Nat. Commun.">
        <title>Genetic determinants of endophytism in the Arabidopsis root mycobiome.</title>
        <authorList>
            <person name="Mesny F."/>
            <person name="Miyauchi S."/>
            <person name="Thiergart T."/>
            <person name="Pickel B."/>
            <person name="Atanasova L."/>
            <person name="Karlsson M."/>
            <person name="Huettel B."/>
            <person name="Barry K.W."/>
            <person name="Haridas S."/>
            <person name="Chen C."/>
            <person name="Bauer D."/>
            <person name="Andreopoulos W."/>
            <person name="Pangilinan J."/>
            <person name="LaButti K."/>
            <person name="Riley R."/>
            <person name="Lipzen A."/>
            <person name="Clum A."/>
            <person name="Drula E."/>
            <person name="Henrissat B."/>
            <person name="Kohler A."/>
            <person name="Grigoriev I.V."/>
            <person name="Martin F.M."/>
            <person name="Hacquard S."/>
        </authorList>
    </citation>
    <scope>NUCLEOTIDE SEQUENCE</scope>
    <source>
        <strain evidence="3">MPI-CAGE-CH-0243</strain>
    </source>
</reference>
<dbReference type="EMBL" id="JAGMWT010000023">
    <property type="protein sequence ID" value="KAH7111834.1"/>
    <property type="molecule type" value="Genomic_DNA"/>
</dbReference>
<proteinExistence type="predicted"/>
<accession>A0A9P9D3A3</accession>
<sequence length="184" mass="20241">MNDYASSCATDFMQSYYKVARQKVVDDVSVLAIEACLINHLPTLFSPKTVWEIDDQTVNSVTAEEEKSSVERARCNKKQRVLENGLKELKRIQGYPSIHVKETEIYQGSPAGITTPESIELNSENESSKSETAHPATDLEAPASEDISAAKEALACEEPPAAEDEYSPLSFGNKKSKKKNGGRL</sequence>
<dbReference type="PROSITE" id="PS51388">
    <property type="entry name" value="GED"/>
    <property type="match status" value="1"/>
</dbReference>
<dbReference type="OrthoDB" id="415706at2759"/>
<dbReference type="AlphaFoldDB" id="A0A9P9D3A3"/>
<comment type="caution">
    <text evidence="3">The sequence shown here is derived from an EMBL/GenBank/DDBJ whole genome shotgun (WGS) entry which is preliminary data.</text>
</comment>
<evidence type="ECO:0000259" key="2">
    <source>
        <dbReference type="PROSITE" id="PS51388"/>
    </source>
</evidence>
<keyword evidence="4" id="KW-1185">Reference proteome</keyword>
<evidence type="ECO:0000256" key="1">
    <source>
        <dbReference type="SAM" id="MobiDB-lite"/>
    </source>
</evidence>
<evidence type="ECO:0000313" key="3">
    <source>
        <dbReference type="EMBL" id="KAH7111834.1"/>
    </source>
</evidence>
<evidence type="ECO:0000313" key="4">
    <source>
        <dbReference type="Proteomes" id="UP000700596"/>
    </source>
</evidence>
<feature type="compositionally biased region" description="Low complexity" evidence="1">
    <location>
        <begin position="150"/>
        <end position="159"/>
    </location>
</feature>
<gene>
    <name evidence="3" type="ORF">B0J11DRAFT_585763</name>
</gene>
<dbReference type="Proteomes" id="UP000700596">
    <property type="component" value="Unassembled WGS sequence"/>
</dbReference>